<reference evidence="1 2" key="1">
    <citation type="submission" date="2014-06" db="EMBL/GenBank/DDBJ databases">
        <title>Whole Genome Sequences of Three Symbiotic Endozoicomonas Bacteria.</title>
        <authorList>
            <person name="Neave M.J."/>
            <person name="Apprill A."/>
            <person name="Voolstra C.R."/>
        </authorList>
    </citation>
    <scope>NUCLEOTIDE SEQUENCE [LARGE SCALE GENOMIC DNA]</scope>
    <source>
        <strain evidence="1 2">DSM 22380</strain>
    </source>
</reference>
<dbReference type="AlphaFoldDB" id="A0A081KH20"/>
<name>A0A081KH20_9GAMM</name>
<proteinExistence type="predicted"/>
<comment type="caution">
    <text evidence="1">The sequence shown here is derived from an EMBL/GenBank/DDBJ whole genome shotgun (WGS) entry which is preliminary data.</text>
</comment>
<organism evidence="1 2">
    <name type="scientific">Endozoicomonas elysicola</name>
    <dbReference type="NCBI Taxonomy" id="305900"/>
    <lineage>
        <taxon>Bacteria</taxon>
        <taxon>Pseudomonadati</taxon>
        <taxon>Pseudomonadota</taxon>
        <taxon>Gammaproteobacteria</taxon>
        <taxon>Oceanospirillales</taxon>
        <taxon>Endozoicomonadaceae</taxon>
        <taxon>Endozoicomonas</taxon>
    </lineage>
</organism>
<dbReference type="Proteomes" id="UP000027997">
    <property type="component" value="Unassembled WGS sequence"/>
</dbReference>
<dbReference type="RefSeq" id="WP_020582436.1">
    <property type="nucleotide sequence ID" value="NZ_JOJP01000001.1"/>
</dbReference>
<dbReference type="EMBL" id="JOJP01000001">
    <property type="protein sequence ID" value="KEI73446.1"/>
    <property type="molecule type" value="Genomic_DNA"/>
</dbReference>
<keyword evidence="2" id="KW-1185">Reference proteome</keyword>
<gene>
    <name evidence="1" type="ORF">GV64_24405</name>
</gene>
<dbReference type="STRING" id="305900.GV64_24405"/>
<accession>A0A081KH20</accession>
<protein>
    <submittedName>
        <fullName evidence="1">Uncharacterized protein</fullName>
    </submittedName>
</protein>
<evidence type="ECO:0000313" key="1">
    <source>
        <dbReference type="EMBL" id="KEI73446.1"/>
    </source>
</evidence>
<sequence length="246" mass="27675">MIFILNTFALLVFIKTEDNLKIHNFLILITMSNCYFVPGFPIPAIQRNPLISGGLNNLSAGTNRLGLRSFDGRSTREHTGSGPSVQERQPAITNDLINLGLDKRSCAKVQSFSETSIFTPRQCALIDSFKVKSRAETEVILEFTSCYEHGFKKQAMVLIEARPLDECRGFYGFHKVIDSDSKNKKFCVSVDPSSIWKPGQQKLFSSQLTIGPAKATEIELHRDPLYRGKLLDRMGLQLDKKKETEV</sequence>
<evidence type="ECO:0000313" key="2">
    <source>
        <dbReference type="Proteomes" id="UP000027997"/>
    </source>
</evidence>